<evidence type="ECO:0000313" key="2">
    <source>
        <dbReference type="Proteomes" id="UP001501710"/>
    </source>
</evidence>
<keyword evidence="2" id="KW-1185">Reference proteome</keyword>
<accession>A0ABP8BRX1</accession>
<sequence length="194" mass="22173">MWKHMALIGDQYVIFNDSGIIQGPASIRGKWPFLPEQFTHDVDSAAVSFSGPGFRWRNTFTKGSLAIVFEDTGIVSGPTSIPSPYDGLSDVNRSDDSRIFHFAVRGGNYTTFWGYDYALPTTPLSDFRFLPERFQHDLDDVSLEYESIGAKYSFYQDNERIIFDSHGNIMELATLDYKWPFLNGWRAAMAKRIR</sequence>
<comment type="caution">
    <text evidence="1">The sequence shown here is derived from an EMBL/GenBank/DDBJ whole genome shotgun (WGS) entry which is preliminary data.</text>
</comment>
<protein>
    <submittedName>
        <fullName evidence="1">Uncharacterized protein</fullName>
    </submittedName>
</protein>
<evidence type="ECO:0000313" key="1">
    <source>
        <dbReference type="EMBL" id="GAA4224236.1"/>
    </source>
</evidence>
<gene>
    <name evidence="1" type="ORF">GCM10022254_03200</name>
</gene>
<dbReference type="EMBL" id="BAABAS010000003">
    <property type="protein sequence ID" value="GAA4224236.1"/>
    <property type="molecule type" value="Genomic_DNA"/>
</dbReference>
<dbReference type="SUPFAM" id="SSF50923">
    <property type="entry name" value="Hemopexin-like domain"/>
    <property type="match status" value="1"/>
</dbReference>
<reference evidence="2" key="1">
    <citation type="journal article" date="2019" name="Int. J. Syst. Evol. Microbiol.">
        <title>The Global Catalogue of Microorganisms (GCM) 10K type strain sequencing project: providing services to taxonomists for standard genome sequencing and annotation.</title>
        <authorList>
            <consortium name="The Broad Institute Genomics Platform"/>
            <consortium name="The Broad Institute Genome Sequencing Center for Infectious Disease"/>
            <person name="Wu L."/>
            <person name="Ma J."/>
        </authorList>
    </citation>
    <scope>NUCLEOTIDE SEQUENCE [LARGE SCALE GENOMIC DNA]</scope>
    <source>
        <strain evidence="2">JCM 17440</strain>
    </source>
</reference>
<dbReference type="Proteomes" id="UP001501710">
    <property type="component" value="Unassembled WGS sequence"/>
</dbReference>
<organism evidence="1 2">
    <name type="scientific">Actinomadura meridiana</name>
    <dbReference type="NCBI Taxonomy" id="559626"/>
    <lineage>
        <taxon>Bacteria</taxon>
        <taxon>Bacillati</taxon>
        <taxon>Actinomycetota</taxon>
        <taxon>Actinomycetes</taxon>
        <taxon>Streptosporangiales</taxon>
        <taxon>Thermomonosporaceae</taxon>
        <taxon>Actinomadura</taxon>
    </lineage>
</organism>
<name>A0ABP8BRX1_9ACTN</name>
<proteinExistence type="predicted"/>
<dbReference type="Gene3D" id="2.110.10.10">
    <property type="entry name" value="Hemopexin-like domain"/>
    <property type="match status" value="1"/>
</dbReference>
<dbReference type="InterPro" id="IPR036375">
    <property type="entry name" value="Hemopexin-like_dom_sf"/>
</dbReference>